<evidence type="ECO:0000313" key="3">
    <source>
        <dbReference type="Proteomes" id="UP000037178"/>
    </source>
</evidence>
<evidence type="ECO:0000259" key="1">
    <source>
        <dbReference type="PROSITE" id="PS50043"/>
    </source>
</evidence>
<dbReference type="InterPro" id="IPR036388">
    <property type="entry name" value="WH-like_DNA-bd_sf"/>
</dbReference>
<dbReference type="PROSITE" id="PS50043">
    <property type="entry name" value="HTH_LUXR_2"/>
    <property type="match status" value="1"/>
</dbReference>
<dbReference type="EMBL" id="LFTY01000002">
    <property type="protein sequence ID" value="KMW58435.1"/>
    <property type="molecule type" value="Genomic_DNA"/>
</dbReference>
<sequence length="879" mass="95708">MQILENRLITLTGPGGNGKTRLAIKAGRALLGSFEHGVWFIDLTGVLRDSGVAGAVSRVLGILEEAGTALSQTIARQLENRSILLVLDNCEQVLAGSADFSAAVLANSPHVKIVATSREPLRIRGELVSQIPPLSIDDGENLFYERGLQSGGVFSNGYSESTVIRTIVKQLDCVPLAIELAAARSPMMDPEQILAGLDRRFDLLNGGVRDASARSRSLRASVVWSYDLMSPEEKAMARRLSVLRGFTLEAATAIGGGTAPLDQLQRLVEMSIVQVDRSGPQRRYRFLETVREYLLEQLVENGEVLPARSAHLAHFIDFSEFRAEHLILGDGPILMAQIQTEFDNLEDALIFAESLSDPSALLRLLTALTGYYEIWGQHQHGMRWFDTSLARTRAPDVLVARAYWGASHVSAYGGRMDLAFPRAMRALELAREIDDPWTESRALDIIGFAQAVSDPKGARESLSRCIELGRQINDGWAETHGIKMITVVYLFSHHVAGGSETIQNLLLLADETESRYLRAWGSALKGYFARDAGDFSAARDSLDISIESASYVGDPATGGFAKAWSAALKADNGWVDEARREMQDMMQTATATGTFLAVPETMFQLGLIEVGAGNPQATIEMIGDHTEDLKSAGIPVWAAQLALANASAHIALGKLDEANALLDEAEELAASLDNPLLSGLNFFFRGQLSLAKGDLGAAEGRLHQALEIQRDAALLPGLLRTMEAISSVLIAKEKGEDAARILTFVDQARLEIQLERSSVELARRSSQSYALENLLGISNLEKMQSKAKNADLEEIIGLMSRMRGKRARPLTGWDSLTPTERRVVSLTTAGLSNPQIAERMFIARGTVKVHLSHIYEKLDVASRTQLAAKAVADGFEVVN</sequence>
<dbReference type="InterPro" id="IPR027417">
    <property type="entry name" value="P-loop_NTPase"/>
</dbReference>
<dbReference type="Gene3D" id="1.10.10.10">
    <property type="entry name" value="Winged helix-like DNA-binding domain superfamily/Winged helix DNA-binding domain"/>
    <property type="match status" value="1"/>
</dbReference>
<dbReference type="SUPFAM" id="SSF46894">
    <property type="entry name" value="C-terminal effector domain of the bipartite response regulators"/>
    <property type="match status" value="1"/>
</dbReference>
<keyword evidence="3" id="KW-1185">Reference proteome</keyword>
<accession>A0A0J9E6N3</accession>
<feature type="domain" description="HTH luxR-type" evidence="1">
    <location>
        <begin position="809"/>
        <end position="874"/>
    </location>
</feature>
<dbReference type="GO" id="GO:0006355">
    <property type="term" value="P:regulation of DNA-templated transcription"/>
    <property type="evidence" value="ECO:0007669"/>
    <property type="project" value="InterPro"/>
</dbReference>
<dbReference type="SUPFAM" id="SSF48452">
    <property type="entry name" value="TPR-like"/>
    <property type="match status" value="1"/>
</dbReference>
<dbReference type="STRING" id="1675527.AIOL_003408"/>
<dbReference type="PATRIC" id="fig|1675527.3.peg.3568"/>
<dbReference type="PANTHER" id="PTHR47691">
    <property type="entry name" value="REGULATOR-RELATED"/>
    <property type="match status" value="1"/>
</dbReference>
<dbReference type="PANTHER" id="PTHR47691:SF3">
    <property type="entry name" value="HTH-TYPE TRANSCRIPTIONAL REGULATOR RV0890C-RELATED"/>
    <property type="match status" value="1"/>
</dbReference>
<reference evidence="2 3" key="1">
    <citation type="submission" date="2015-06" db="EMBL/GenBank/DDBJ databases">
        <title>Draft genome sequence of an Alphaproteobacteria species associated to the Mediterranean sponge Oscarella lobularis.</title>
        <authorList>
            <person name="Jourda C."/>
            <person name="Santini S."/>
            <person name="Claverie J.-M."/>
        </authorList>
    </citation>
    <scope>NUCLEOTIDE SEQUENCE [LARGE SCALE GENOMIC DNA]</scope>
    <source>
        <strain evidence="2">IGS</strain>
    </source>
</reference>
<dbReference type="Gene3D" id="3.40.50.300">
    <property type="entry name" value="P-loop containing nucleotide triphosphate hydrolases"/>
    <property type="match status" value="1"/>
</dbReference>
<dbReference type="PROSITE" id="PS00622">
    <property type="entry name" value="HTH_LUXR_1"/>
    <property type="match status" value="1"/>
</dbReference>
<organism evidence="2 3">
    <name type="scientific">Candidatus Rhodobacter oscarellae</name>
    <dbReference type="NCBI Taxonomy" id="1675527"/>
    <lineage>
        <taxon>Bacteria</taxon>
        <taxon>Pseudomonadati</taxon>
        <taxon>Pseudomonadota</taxon>
        <taxon>Alphaproteobacteria</taxon>
        <taxon>Rhodobacterales</taxon>
        <taxon>Rhodobacter group</taxon>
        <taxon>Rhodobacter</taxon>
    </lineage>
</organism>
<dbReference type="Proteomes" id="UP000037178">
    <property type="component" value="Unassembled WGS sequence"/>
</dbReference>
<dbReference type="SMART" id="SM00421">
    <property type="entry name" value="HTH_LUXR"/>
    <property type="match status" value="1"/>
</dbReference>
<dbReference type="InterPro" id="IPR000792">
    <property type="entry name" value="Tscrpt_reg_LuxR_C"/>
</dbReference>
<dbReference type="GO" id="GO:0003677">
    <property type="term" value="F:DNA binding"/>
    <property type="evidence" value="ECO:0007669"/>
    <property type="project" value="InterPro"/>
</dbReference>
<dbReference type="Gene3D" id="1.25.40.10">
    <property type="entry name" value="Tetratricopeptide repeat domain"/>
    <property type="match status" value="2"/>
</dbReference>
<dbReference type="AlphaFoldDB" id="A0A0J9E6N3"/>
<evidence type="ECO:0000313" key="2">
    <source>
        <dbReference type="EMBL" id="KMW58435.1"/>
    </source>
</evidence>
<gene>
    <name evidence="2" type="ORF">AIOL_003408</name>
</gene>
<dbReference type="InterPro" id="IPR011990">
    <property type="entry name" value="TPR-like_helical_dom_sf"/>
</dbReference>
<dbReference type="InterPro" id="IPR016032">
    <property type="entry name" value="Sig_transdc_resp-reg_C-effctor"/>
</dbReference>
<dbReference type="PRINTS" id="PR00038">
    <property type="entry name" value="HTHLUXR"/>
</dbReference>
<dbReference type="SUPFAM" id="SSF52540">
    <property type="entry name" value="P-loop containing nucleoside triphosphate hydrolases"/>
    <property type="match status" value="1"/>
</dbReference>
<proteinExistence type="predicted"/>
<dbReference type="CDD" id="cd06170">
    <property type="entry name" value="LuxR_C_like"/>
    <property type="match status" value="1"/>
</dbReference>
<dbReference type="Pfam" id="PF00196">
    <property type="entry name" value="GerE"/>
    <property type="match status" value="1"/>
</dbReference>
<protein>
    <submittedName>
        <fullName evidence="2">Signal transduction response regulator</fullName>
    </submittedName>
</protein>
<name>A0A0J9E6N3_9RHOB</name>
<comment type="caution">
    <text evidence="2">The sequence shown here is derived from an EMBL/GenBank/DDBJ whole genome shotgun (WGS) entry which is preliminary data.</text>
</comment>